<dbReference type="InterPro" id="IPR013762">
    <property type="entry name" value="Integrase-like_cat_sf"/>
</dbReference>
<feature type="domain" description="Core-binding (CB)" evidence="7">
    <location>
        <begin position="97"/>
        <end position="178"/>
    </location>
</feature>
<dbReference type="Gene3D" id="1.10.443.10">
    <property type="entry name" value="Intergrase catalytic core"/>
    <property type="match status" value="1"/>
</dbReference>
<dbReference type="GO" id="GO:0003677">
    <property type="term" value="F:DNA binding"/>
    <property type="evidence" value="ECO:0007669"/>
    <property type="project" value="UniProtKB-UniRule"/>
</dbReference>
<dbReference type="Gene3D" id="1.10.150.130">
    <property type="match status" value="1"/>
</dbReference>
<dbReference type="Pfam" id="PF22022">
    <property type="entry name" value="Phage_int_M"/>
    <property type="match status" value="1"/>
</dbReference>
<dbReference type="GO" id="GO:0006310">
    <property type="term" value="P:DNA recombination"/>
    <property type="evidence" value="ECO:0007669"/>
    <property type="project" value="UniProtKB-KW"/>
</dbReference>
<evidence type="ECO:0000256" key="1">
    <source>
        <dbReference type="ARBA" id="ARBA00008857"/>
    </source>
</evidence>
<keyword evidence="4" id="KW-0233">DNA recombination</keyword>
<keyword evidence="2" id="KW-0229">DNA integration</keyword>
<comment type="similarity">
    <text evidence="1">Belongs to the 'phage' integrase family.</text>
</comment>
<accession>A0A2T4I427</accession>
<evidence type="ECO:0000256" key="4">
    <source>
        <dbReference type="ARBA" id="ARBA00023172"/>
    </source>
</evidence>
<keyword evidence="9" id="KW-1185">Reference proteome</keyword>
<dbReference type="PROSITE" id="PS51900">
    <property type="entry name" value="CB"/>
    <property type="match status" value="1"/>
</dbReference>
<evidence type="ECO:0000256" key="5">
    <source>
        <dbReference type="PROSITE-ProRule" id="PRU01248"/>
    </source>
</evidence>
<dbReference type="InterPro" id="IPR044068">
    <property type="entry name" value="CB"/>
</dbReference>
<dbReference type="PROSITE" id="PS51898">
    <property type="entry name" value="TYR_RECOMBINASE"/>
    <property type="match status" value="1"/>
</dbReference>
<dbReference type="AlphaFoldDB" id="A0A2T4I427"/>
<dbReference type="Pfam" id="PF00589">
    <property type="entry name" value="Phage_integrase"/>
    <property type="match status" value="1"/>
</dbReference>
<dbReference type="GO" id="GO:0015074">
    <property type="term" value="P:DNA integration"/>
    <property type="evidence" value="ECO:0007669"/>
    <property type="project" value="UniProtKB-KW"/>
</dbReference>
<feature type="domain" description="Tyr recombinase" evidence="6">
    <location>
        <begin position="202"/>
        <end position="397"/>
    </location>
</feature>
<comment type="caution">
    <text evidence="8">The sequence shown here is derived from an EMBL/GenBank/DDBJ whole genome shotgun (WGS) entry which is preliminary data.</text>
</comment>
<dbReference type="SUPFAM" id="SSF56349">
    <property type="entry name" value="DNA breaking-rejoining enzymes"/>
    <property type="match status" value="1"/>
</dbReference>
<evidence type="ECO:0000259" key="7">
    <source>
        <dbReference type="PROSITE" id="PS51900"/>
    </source>
</evidence>
<dbReference type="PANTHER" id="PTHR30629">
    <property type="entry name" value="PROPHAGE INTEGRASE"/>
    <property type="match status" value="1"/>
</dbReference>
<dbReference type="InterPro" id="IPR050808">
    <property type="entry name" value="Phage_Integrase"/>
</dbReference>
<evidence type="ECO:0000256" key="2">
    <source>
        <dbReference type="ARBA" id="ARBA00022908"/>
    </source>
</evidence>
<dbReference type="InterPro" id="IPR010998">
    <property type="entry name" value="Integrase_recombinase_N"/>
</dbReference>
<dbReference type="InterPro" id="IPR025166">
    <property type="entry name" value="Integrase_DNA_bind_dom"/>
</dbReference>
<reference evidence="8 9" key="1">
    <citation type="submission" date="2017-11" db="EMBL/GenBank/DDBJ databases">
        <title>Sphingomonas oleivorans sp. nov., isolated from oil-contaminated soil.</title>
        <authorList>
            <person name="Wang L."/>
            <person name="Chen L."/>
        </authorList>
    </citation>
    <scope>NUCLEOTIDE SEQUENCE [LARGE SCALE GENOMIC DNA]</scope>
    <source>
        <strain evidence="8 9">K101</strain>
    </source>
</reference>
<dbReference type="RefSeq" id="WP_107394571.1">
    <property type="nucleotide sequence ID" value="NZ_PHHF01000035.1"/>
</dbReference>
<dbReference type="InterPro" id="IPR053876">
    <property type="entry name" value="Phage_int_M"/>
</dbReference>
<dbReference type="InterPro" id="IPR011010">
    <property type="entry name" value="DNA_brk_join_enz"/>
</dbReference>
<gene>
    <name evidence="8" type="ORF">CV103_07925</name>
</gene>
<evidence type="ECO:0000313" key="8">
    <source>
        <dbReference type="EMBL" id="PTD24162.1"/>
    </source>
</evidence>
<organism evidence="8 9">
    <name type="scientific">Edaphosphingomonas fennica</name>
    <dbReference type="NCBI Taxonomy" id="114404"/>
    <lineage>
        <taxon>Bacteria</taxon>
        <taxon>Pseudomonadati</taxon>
        <taxon>Pseudomonadota</taxon>
        <taxon>Alphaproteobacteria</taxon>
        <taxon>Sphingomonadales</taxon>
        <taxon>Rhizorhabdaceae</taxon>
        <taxon>Edaphosphingomonas</taxon>
    </lineage>
</organism>
<dbReference type="Pfam" id="PF13356">
    <property type="entry name" value="Arm-DNA-bind_3"/>
    <property type="match status" value="1"/>
</dbReference>
<evidence type="ECO:0000313" key="9">
    <source>
        <dbReference type="Proteomes" id="UP000241206"/>
    </source>
</evidence>
<dbReference type="InterPro" id="IPR002104">
    <property type="entry name" value="Integrase_catalytic"/>
</dbReference>
<dbReference type="InterPro" id="IPR038488">
    <property type="entry name" value="Integrase_DNA-bd_sf"/>
</dbReference>
<protein>
    <submittedName>
        <fullName evidence="8">Integrase</fullName>
    </submittedName>
</protein>
<proteinExistence type="inferred from homology"/>
<keyword evidence="3 5" id="KW-0238">DNA-binding</keyword>
<dbReference type="Proteomes" id="UP000241206">
    <property type="component" value="Unassembled WGS sequence"/>
</dbReference>
<dbReference type="Gene3D" id="3.30.160.390">
    <property type="entry name" value="Integrase, DNA-binding domain"/>
    <property type="match status" value="1"/>
</dbReference>
<evidence type="ECO:0000259" key="6">
    <source>
        <dbReference type="PROSITE" id="PS51898"/>
    </source>
</evidence>
<name>A0A2T4I427_9SPHN</name>
<dbReference type="PANTHER" id="PTHR30629:SF2">
    <property type="entry name" value="PROPHAGE INTEGRASE INTS-RELATED"/>
    <property type="match status" value="1"/>
</dbReference>
<dbReference type="EMBL" id="PHHF01000035">
    <property type="protein sequence ID" value="PTD24162.1"/>
    <property type="molecule type" value="Genomic_DNA"/>
</dbReference>
<dbReference type="CDD" id="cd00801">
    <property type="entry name" value="INT_P4_C"/>
    <property type="match status" value="1"/>
</dbReference>
<evidence type="ECO:0000256" key="3">
    <source>
        <dbReference type="ARBA" id="ARBA00023125"/>
    </source>
</evidence>
<sequence>MLSDAKIRAAKARDKAYKLTDSHRLYLLVKPNGSKLWKWNYAYDGKQKTMAFGIYPMVSLVNARAKRDDARALLDEGKDPSVVKKLRIEANLEAGRNTFERVAREWHENAKAQWAAIHADDVLRSLERDVFPLIGDLPISELTAPKILEALKSIEDRGAIETAKRVRQRISAVFVHAIAKGIAEKDPAEKLGAVLKPLRKGRQPAITDLGRLRQMINDAEEDYARPITRLALRLLALTAVRPNEIRGARWEEFENLNDAEPLWRIPAARMKGDVERKNEIGGDHLVPLARQSVEVLRALWPLTGSGALLFPSNRHGHRPMSENAIGYLLNRAGYHGHHVPHGFRAAFSTIMNEWAERNGKKHDRQIIDLMLAHVPKEKVEGAYNRAAYLERRRELAVIWADKLIATLPPPTVLVHRPAKKTGEFSRRRVPAELPDDFRFPQVTLAG</sequence>